<dbReference type="Proteomes" id="UP000242502">
    <property type="component" value="Unassembled WGS sequence"/>
</dbReference>
<keyword evidence="1" id="KW-0812">Transmembrane</keyword>
<proteinExistence type="predicted"/>
<comment type="caution">
    <text evidence="2">The sequence shown here is derived from an EMBL/GenBank/DDBJ whole genome shotgun (WGS) entry which is preliminary data.</text>
</comment>
<dbReference type="STRING" id="62101.AB835_01595"/>
<feature type="transmembrane region" description="Helical" evidence="1">
    <location>
        <begin position="157"/>
        <end position="180"/>
    </location>
</feature>
<accession>A0A1D2QT74</accession>
<keyword evidence="1" id="KW-0472">Membrane</keyword>
<evidence type="ECO:0000256" key="1">
    <source>
        <dbReference type="SAM" id="Phobius"/>
    </source>
</evidence>
<sequence>MLFDEKTKLQMGDKIRAAENAAKKARFLLLYCALTAFLFFGVSILEGHILYAMFDQLNAGEASSWSPLLMSLTAMVMIIGFHVLAKENPNAFAVQFVHRCTQWIIPLYLLGVGLIIAALIVGGGISDLLEGDAITLSFDSADNAAPYAWLETLFTHISHPLATILFSLGMGGLAIINIFVAEKLLHSLDKNLPKHIGAIQVGKSLRKHYMDALHFEEQHESLSQDIADLTLNREEAVIAETTSLKVLSVINDALTPHELHIKDAQLTPKSGLFDIDEPVKNIDLKQLEKMISRIKAIDANTIISAMTLTEKK</sequence>
<organism evidence="2 3">
    <name type="scientific">Candidatus Endobugula sertula</name>
    <name type="common">Bugula neritina bacterial symbiont</name>
    <dbReference type="NCBI Taxonomy" id="62101"/>
    <lineage>
        <taxon>Bacteria</taxon>
        <taxon>Pseudomonadati</taxon>
        <taxon>Pseudomonadota</taxon>
        <taxon>Gammaproteobacteria</taxon>
        <taxon>Cellvibrionales</taxon>
        <taxon>Cellvibrionaceae</taxon>
        <taxon>Candidatus Endobugula</taxon>
    </lineage>
</organism>
<keyword evidence="1" id="KW-1133">Transmembrane helix</keyword>
<reference evidence="2 3" key="1">
    <citation type="journal article" date="2016" name="Appl. Environ. Microbiol.">
        <title>Lack of Overt Genome Reduction in the Bryostatin-Producing Bryozoan Symbiont "Candidatus Endobugula sertula".</title>
        <authorList>
            <person name="Miller I.J."/>
            <person name="Vanee N."/>
            <person name="Fong S.S."/>
            <person name="Lim-Fong G.E."/>
            <person name="Kwan J.C."/>
        </authorList>
    </citation>
    <scope>NUCLEOTIDE SEQUENCE [LARGE SCALE GENOMIC DNA]</scope>
    <source>
        <strain evidence="2">AB1-4</strain>
    </source>
</reference>
<feature type="transmembrane region" description="Helical" evidence="1">
    <location>
        <begin position="105"/>
        <end position="125"/>
    </location>
</feature>
<dbReference type="AlphaFoldDB" id="A0A1D2QT74"/>
<evidence type="ECO:0000313" key="3">
    <source>
        <dbReference type="Proteomes" id="UP000242502"/>
    </source>
</evidence>
<name>A0A1D2QT74_9GAMM</name>
<feature type="transmembrane region" description="Helical" evidence="1">
    <location>
        <begin position="65"/>
        <end position="84"/>
    </location>
</feature>
<dbReference type="EMBL" id="MDLC01000004">
    <property type="protein sequence ID" value="ODS24776.1"/>
    <property type="molecule type" value="Genomic_DNA"/>
</dbReference>
<protein>
    <submittedName>
        <fullName evidence="2">Uncharacterized protein</fullName>
    </submittedName>
</protein>
<feature type="transmembrane region" description="Helical" evidence="1">
    <location>
        <begin position="28"/>
        <end position="53"/>
    </location>
</feature>
<gene>
    <name evidence="2" type="ORF">AB835_01595</name>
</gene>
<evidence type="ECO:0000313" key="2">
    <source>
        <dbReference type="EMBL" id="ODS24776.1"/>
    </source>
</evidence>